<dbReference type="GO" id="GO:0000150">
    <property type="term" value="F:DNA strand exchange activity"/>
    <property type="evidence" value="ECO:0007669"/>
    <property type="project" value="InterPro"/>
</dbReference>
<dbReference type="Proteomes" id="UP000297700">
    <property type="component" value="Unassembled WGS sequence"/>
</dbReference>
<reference evidence="3 4" key="2">
    <citation type="submission" date="2019-03" db="EMBL/GenBank/DDBJ databases">
        <title>Bradyrhizobium strains diversity.</title>
        <authorList>
            <person name="Urquiaga M.C.O."/>
            <person name="Hungria M."/>
            <person name="Delamuta J.R.M."/>
            <person name="Klepa M.S."/>
        </authorList>
    </citation>
    <scope>NUCLEOTIDE SEQUENCE [LARGE SCALE GENOMIC DNA]</scope>
    <source>
        <strain evidence="3 4">CNPSo 3426</strain>
    </source>
</reference>
<evidence type="ECO:0000259" key="1">
    <source>
        <dbReference type="SMART" id="SM00857"/>
    </source>
</evidence>
<feature type="domain" description="Resolvase/invertase-type recombinase catalytic" evidence="1">
    <location>
        <begin position="22"/>
        <end position="165"/>
    </location>
</feature>
<evidence type="ECO:0000313" key="5">
    <source>
        <dbReference type="Proteomes" id="UP000298225"/>
    </source>
</evidence>
<comment type="caution">
    <text evidence="3">The sequence shown here is derived from an EMBL/GenBank/DDBJ whole genome shotgun (WGS) entry which is preliminary data.</text>
</comment>
<dbReference type="InterPro" id="IPR006119">
    <property type="entry name" value="Resolv_N"/>
</dbReference>
<dbReference type="SMART" id="SM00857">
    <property type="entry name" value="Resolvase"/>
    <property type="match status" value="1"/>
</dbReference>
<dbReference type="SUPFAM" id="SSF53041">
    <property type="entry name" value="Resolvase-like"/>
    <property type="match status" value="1"/>
</dbReference>
<dbReference type="Gene3D" id="3.40.50.1390">
    <property type="entry name" value="Resolvase, N-terminal catalytic domain"/>
    <property type="match status" value="1"/>
</dbReference>
<reference evidence="2 5" key="1">
    <citation type="submission" date="2019-03" db="EMBL/GenBank/DDBJ databases">
        <title>Bradyrhizobium strains diversity isolated from Chamaecrista fasciculata.</title>
        <authorList>
            <person name="Urquiaga M.C.O."/>
            <person name="Hungria M."/>
            <person name="Delamuta J.R.M."/>
        </authorList>
    </citation>
    <scope>NUCLEOTIDE SEQUENCE [LARGE SCALE GENOMIC DNA]</scope>
    <source>
        <strain evidence="2 5">CNPSo 3424</strain>
    </source>
</reference>
<dbReference type="CDD" id="cd00338">
    <property type="entry name" value="Ser_Recombinase"/>
    <property type="match status" value="1"/>
</dbReference>
<accession>A0A4Y9KSP1</accession>
<dbReference type="OrthoDB" id="7735915at2"/>
<accession>A0A4Y9NQ77</accession>
<proteinExistence type="predicted"/>
<organism evidence="3 4">
    <name type="scientific">Bradyrhizobium frederickii</name>
    <dbReference type="NCBI Taxonomy" id="2560054"/>
    <lineage>
        <taxon>Bacteria</taxon>
        <taxon>Pseudomonadati</taxon>
        <taxon>Pseudomonadota</taxon>
        <taxon>Alphaproteobacteria</taxon>
        <taxon>Hyphomicrobiales</taxon>
        <taxon>Nitrobacteraceae</taxon>
        <taxon>Bradyrhizobium</taxon>
    </lineage>
</organism>
<gene>
    <name evidence="3" type="ORF">E4K64_36510</name>
    <name evidence="2" type="ORF">E4K66_36325</name>
</gene>
<dbReference type="InterPro" id="IPR050639">
    <property type="entry name" value="SSR_resolvase"/>
</dbReference>
<evidence type="ECO:0000313" key="4">
    <source>
        <dbReference type="Proteomes" id="UP000297700"/>
    </source>
</evidence>
<dbReference type="FunFam" id="3.40.50.1390:FF:000008">
    <property type="entry name" value="DNA recombinase"/>
    <property type="match status" value="1"/>
</dbReference>
<dbReference type="EMBL" id="SPQS01000040">
    <property type="protein sequence ID" value="TFV68535.1"/>
    <property type="molecule type" value="Genomic_DNA"/>
</dbReference>
<protein>
    <submittedName>
        <fullName evidence="3">Recombinase family protein</fullName>
    </submittedName>
</protein>
<dbReference type="Pfam" id="PF00239">
    <property type="entry name" value="Resolvase"/>
    <property type="match status" value="1"/>
</dbReference>
<dbReference type="Proteomes" id="UP000298225">
    <property type="component" value="Unassembled WGS sequence"/>
</dbReference>
<dbReference type="GO" id="GO:0003677">
    <property type="term" value="F:DNA binding"/>
    <property type="evidence" value="ECO:0007669"/>
    <property type="project" value="InterPro"/>
</dbReference>
<dbReference type="PANTHER" id="PTHR30461:SF23">
    <property type="entry name" value="DNA RECOMBINASE-RELATED"/>
    <property type="match status" value="1"/>
</dbReference>
<evidence type="ECO:0000313" key="2">
    <source>
        <dbReference type="EMBL" id="TFV30197.1"/>
    </source>
</evidence>
<dbReference type="InterPro" id="IPR036162">
    <property type="entry name" value="Resolvase-like_N_sf"/>
</dbReference>
<sequence length="185" mass="20608">MGTELTVRHARLPRRREHELRAAQYIRMSTDRQQYSIANQMAVIAGYAAEHRLTIVRTYIDEGISGLRINNRLGLIGLINDVQSGAADFGNVLVRDVSRSGRFQDTDESAYYEFIRKLAGVKVLYCAEVFGNDGSPMSGLWKNMKRLMAAEDSRNQSAKVLRGRAPLQGSAIGWTVSPVSRCAES</sequence>
<dbReference type="PANTHER" id="PTHR30461">
    <property type="entry name" value="DNA-INVERTASE FROM LAMBDOID PROPHAGE"/>
    <property type="match status" value="1"/>
</dbReference>
<dbReference type="RefSeq" id="WP_126261825.1">
    <property type="nucleotide sequence ID" value="NZ_SPQS01000040.1"/>
</dbReference>
<evidence type="ECO:0000313" key="3">
    <source>
        <dbReference type="EMBL" id="TFV68535.1"/>
    </source>
</evidence>
<keyword evidence="5" id="KW-1185">Reference proteome</keyword>
<name>A0A4Y9NQ77_9BRAD</name>
<dbReference type="AlphaFoldDB" id="A0A4Y9NQ77"/>
<dbReference type="EMBL" id="SPQU01000039">
    <property type="protein sequence ID" value="TFV30197.1"/>
    <property type="molecule type" value="Genomic_DNA"/>
</dbReference>